<evidence type="ECO:0000256" key="3">
    <source>
        <dbReference type="ARBA" id="ARBA00009370"/>
    </source>
</evidence>
<keyword evidence="7" id="KW-0472">Membrane</keyword>
<keyword evidence="7" id="KW-0645">Protease</keyword>
<dbReference type="GO" id="GO:0006465">
    <property type="term" value="P:signal peptide processing"/>
    <property type="evidence" value="ECO:0007669"/>
    <property type="project" value="InterPro"/>
</dbReference>
<dbReference type="EMBL" id="CP135996">
    <property type="protein sequence ID" value="WOC31558.1"/>
    <property type="molecule type" value="Genomic_DNA"/>
</dbReference>
<feature type="active site" evidence="6">
    <location>
        <position position="113"/>
    </location>
</feature>
<comment type="subcellular location">
    <subcellularLocation>
        <location evidence="2">Cell membrane</location>
        <topology evidence="2">Single-pass type II membrane protein</topology>
    </subcellularLocation>
    <subcellularLocation>
        <location evidence="7">Membrane</location>
        <topology evidence="7">Single-pass type II membrane protein</topology>
    </subcellularLocation>
</comment>
<dbReference type="InterPro" id="IPR036286">
    <property type="entry name" value="LexA/Signal_pep-like_sf"/>
</dbReference>
<protein>
    <recommendedName>
        <fullName evidence="4 7">Signal peptidase I</fullName>
        <ecNumber evidence="4 7">3.4.21.89</ecNumber>
    </recommendedName>
</protein>
<dbReference type="InterPro" id="IPR000223">
    <property type="entry name" value="Pept_S26A_signal_pept_1"/>
</dbReference>
<feature type="active site" evidence="6">
    <location>
        <position position="72"/>
    </location>
</feature>
<dbReference type="GO" id="GO:0004252">
    <property type="term" value="F:serine-type endopeptidase activity"/>
    <property type="evidence" value="ECO:0007669"/>
    <property type="project" value="InterPro"/>
</dbReference>
<evidence type="ECO:0000256" key="4">
    <source>
        <dbReference type="ARBA" id="ARBA00013208"/>
    </source>
</evidence>
<sequence length="203" mass="22314">MDSETKETQELQRTEAAVQESAAQAEALPQDAAPAKKKDGPLSWIVTMAITFAAALLFCTFVAQPRYVMGESMQNTFQNNDFVFVWKLGYQPQRGDVVIANAHGTVLNEDLIKRVIAVGGDHLVVKDGTVTLNEKKLTESYIKEQKWGGNNVDVTIPKGEVFLMGDNRNNSADSRLIGPLSVSDVEGKVAVRIYPFDKFGTSF</sequence>
<evidence type="ECO:0000259" key="9">
    <source>
        <dbReference type="Pfam" id="PF10502"/>
    </source>
</evidence>
<dbReference type="PRINTS" id="PR00727">
    <property type="entry name" value="LEADERPTASE"/>
</dbReference>
<accession>A0AA97H0L7</accession>
<dbReference type="GO" id="GO:0009003">
    <property type="term" value="F:signal peptidase activity"/>
    <property type="evidence" value="ECO:0007669"/>
    <property type="project" value="UniProtKB-EC"/>
</dbReference>
<keyword evidence="5 7" id="KW-0378">Hydrolase</keyword>
<name>A0AA97H0L7_9FIRM</name>
<evidence type="ECO:0000256" key="1">
    <source>
        <dbReference type="ARBA" id="ARBA00000677"/>
    </source>
</evidence>
<evidence type="ECO:0000256" key="6">
    <source>
        <dbReference type="PIRSR" id="PIRSR600223-1"/>
    </source>
</evidence>
<dbReference type="Gene3D" id="2.10.109.10">
    <property type="entry name" value="Umud Fragment, subunit A"/>
    <property type="match status" value="1"/>
</dbReference>
<evidence type="ECO:0000313" key="10">
    <source>
        <dbReference type="EMBL" id="WOC31558.1"/>
    </source>
</evidence>
<organism evidence="10 11">
    <name type="scientific">Caproicibacterium argilliputei</name>
    <dbReference type="NCBI Taxonomy" id="3030016"/>
    <lineage>
        <taxon>Bacteria</taxon>
        <taxon>Bacillati</taxon>
        <taxon>Bacillota</taxon>
        <taxon>Clostridia</taxon>
        <taxon>Eubacteriales</taxon>
        <taxon>Oscillospiraceae</taxon>
        <taxon>Caproicibacterium</taxon>
    </lineage>
</organism>
<dbReference type="Pfam" id="PF10502">
    <property type="entry name" value="Peptidase_S26"/>
    <property type="match status" value="1"/>
</dbReference>
<reference evidence="11" key="2">
    <citation type="submission" date="2024-06" db="EMBL/GenBank/DDBJ databases">
        <title>Caproicibacterium argilliputei sp. nov, a novel caproic acid producing anaerobic bacterium isolated from pit mud.</title>
        <authorList>
            <person name="Zeng C."/>
        </authorList>
    </citation>
    <scope>NUCLEOTIDE SEQUENCE [LARGE SCALE GENOMIC DNA]</scope>
    <source>
        <strain evidence="11">ZCY20-5</strain>
    </source>
</reference>
<evidence type="ECO:0000256" key="5">
    <source>
        <dbReference type="ARBA" id="ARBA00022801"/>
    </source>
</evidence>
<dbReference type="Proteomes" id="UP001300604">
    <property type="component" value="Chromosome"/>
</dbReference>
<dbReference type="InterPro" id="IPR019533">
    <property type="entry name" value="Peptidase_S26"/>
</dbReference>
<dbReference type="EC" id="3.4.21.89" evidence="4 7"/>
<comment type="catalytic activity">
    <reaction evidence="1 7">
        <text>Cleavage of hydrophobic, N-terminal signal or leader sequences from secreted and periplasmic proteins.</text>
        <dbReference type="EC" id="3.4.21.89"/>
    </reaction>
</comment>
<dbReference type="InterPro" id="IPR019757">
    <property type="entry name" value="Pept_S26A_signal_pept_1_Lys-AS"/>
</dbReference>
<dbReference type="PANTHER" id="PTHR43390">
    <property type="entry name" value="SIGNAL PEPTIDASE I"/>
    <property type="match status" value="1"/>
</dbReference>
<feature type="compositionally biased region" description="Low complexity" evidence="8">
    <location>
        <begin position="15"/>
        <end position="33"/>
    </location>
</feature>
<feature type="transmembrane region" description="Helical" evidence="7">
    <location>
        <begin position="42"/>
        <end position="63"/>
    </location>
</feature>
<evidence type="ECO:0000256" key="2">
    <source>
        <dbReference type="ARBA" id="ARBA00004401"/>
    </source>
</evidence>
<dbReference type="CDD" id="cd06530">
    <property type="entry name" value="S26_SPase_I"/>
    <property type="match status" value="1"/>
</dbReference>
<proteinExistence type="inferred from homology"/>
<dbReference type="RefSeq" id="WP_275846393.1">
    <property type="nucleotide sequence ID" value="NZ_CP135996.1"/>
</dbReference>
<dbReference type="NCBIfam" id="TIGR02227">
    <property type="entry name" value="sigpep_I_bact"/>
    <property type="match status" value="1"/>
</dbReference>
<feature type="domain" description="Peptidase S26" evidence="9">
    <location>
        <begin position="43"/>
        <end position="193"/>
    </location>
</feature>
<dbReference type="SUPFAM" id="SSF51306">
    <property type="entry name" value="LexA/Signal peptidase"/>
    <property type="match status" value="1"/>
</dbReference>
<dbReference type="PROSITE" id="PS00760">
    <property type="entry name" value="SPASE_I_2"/>
    <property type="match status" value="1"/>
</dbReference>
<evidence type="ECO:0000313" key="11">
    <source>
        <dbReference type="Proteomes" id="UP001300604"/>
    </source>
</evidence>
<reference evidence="11" key="3">
    <citation type="submission" date="2024-06" db="EMBL/GenBank/DDBJ databases">
        <authorList>
            <person name="Zeng C."/>
        </authorList>
    </citation>
    <scope>NUCLEOTIDE SEQUENCE [LARGE SCALE GENOMIC DNA]</scope>
    <source>
        <strain evidence="11">ZCY20-5</strain>
    </source>
</reference>
<dbReference type="GO" id="GO:0005886">
    <property type="term" value="C:plasma membrane"/>
    <property type="evidence" value="ECO:0007669"/>
    <property type="project" value="UniProtKB-SubCell"/>
</dbReference>
<keyword evidence="7" id="KW-0812">Transmembrane</keyword>
<feature type="region of interest" description="Disordered" evidence="8">
    <location>
        <begin position="1"/>
        <end position="37"/>
    </location>
</feature>
<dbReference type="KEGG" id="carl:PXC00_10090"/>
<evidence type="ECO:0000256" key="8">
    <source>
        <dbReference type="SAM" id="MobiDB-lite"/>
    </source>
</evidence>
<keyword evidence="7" id="KW-1133">Transmembrane helix</keyword>
<keyword evidence="11" id="KW-1185">Reference proteome</keyword>
<reference evidence="10 11" key="1">
    <citation type="submission" date="2024-06" db="EMBL/GenBank/DDBJ databases">
        <title>Caproicibacterium argilliputei sp. nov, a novel caproic acid producing anaerobic bacterium isolated from pit mud.</title>
        <authorList>
            <person name="Xia S."/>
        </authorList>
    </citation>
    <scope>NUCLEOTIDE SEQUENCE [LARGE SCALE GENOMIC DNA]</scope>
    <source>
        <strain evidence="10 11">ZCY20-5</strain>
    </source>
</reference>
<gene>
    <name evidence="10" type="primary">lepB</name>
    <name evidence="10" type="ORF">PXC00_10090</name>
</gene>
<dbReference type="PANTHER" id="PTHR43390:SF1">
    <property type="entry name" value="CHLOROPLAST PROCESSING PEPTIDASE"/>
    <property type="match status" value="1"/>
</dbReference>
<comment type="similarity">
    <text evidence="3 7">Belongs to the peptidase S26 family.</text>
</comment>
<evidence type="ECO:0000256" key="7">
    <source>
        <dbReference type="RuleBase" id="RU362042"/>
    </source>
</evidence>
<dbReference type="AlphaFoldDB" id="A0AA97H0L7"/>
<feature type="compositionally biased region" description="Basic and acidic residues" evidence="8">
    <location>
        <begin position="1"/>
        <end position="13"/>
    </location>
</feature>